<dbReference type="InterPro" id="IPR007627">
    <property type="entry name" value="RNA_pol_sigma70_r2"/>
</dbReference>
<dbReference type="Gene3D" id="1.10.1740.10">
    <property type="match status" value="1"/>
</dbReference>
<comment type="similarity">
    <text evidence="1">Belongs to the sigma-70 factor family. ECF subfamily.</text>
</comment>
<evidence type="ECO:0000256" key="4">
    <source>
        <dbReference type="ARBA" id="ARBA00023125"/>
    </source>
</evidence>
<feature type="domain" description="RNA polymerase sigma factor 70 region 4 type 2" evidence="7">
    <location>
        <begin position="114"/>
        <end position="163"/>
    </location>
</feature>
<name>A0A0F9ZJR2_9BACT</name>
<feature type="domain" description="RNA polymerase sigma-70 region 2" evidence="6">
    <location>
        <begin position="6"/>
        <end position="72"/>
    </location>
</feature>
<reference evidence="8 9" key="1">
    <citation type="journal article" date="2015" name="Nature">
        <title>rRNA introns, odd ribosomes, and small enigmatic genomes across a large radiation of phyla.</title>
        <authorList>
            <person name="Brown C.T."/>
            <person name="Hug L.A."/>
            <person name="Thomas B.C."/>
            <person name="Sharon I."/>
            <person name="Castelle C.J."/>
            <person name="Singh A."/>
            <person name="Wilkins M.J."/>
            <person name="Williams K.H."/>
            <person name="Banfield J.F."/>
        </authorList>
    </citation>
    <scope>NUCLEOTIDE SEQUENCE [LARGE SCALE GENOMIC DNA]</scope>
</reference>
<comment type="caution">
    <text evidence="8">The sequence shown here is derived from an EMBL/GenBank/DDBJ whole genome shotgun (WGS) entry which is preliminary data.</text>
</comment>
<evidence type="ECO:0000313" key="9">
    <source>
        <dbReference type="Proteomes" id="UP000034778"/>
    </source>
</evidence>
<dbReference type="Gene3D" id="1.10.10.10">
    <property type="entry name" value="Winged helix-like DNA-binding domain superfamily/Winged helix DNA-binding domain"/>
    <property type="match status" value="1"/>
</dbReference>
<dbReference type="Proteomes" id="UP000034778">
    <property type="component" value="Unassembled WGS sequence"/>
</dbReference>
<dbReference type="InterPro" id="IPR013324">
    <property type="entry name" value="RNA_pol_sigma_r3/r4-like"/>
</dbReference>
<keyword evidence="4" id="KW-0238">DNA-binding</keyword>
<sequence>MSFIKLYKQSISPLTRFVFKKLGSDPEVADIIVTETFSAAWKGYKTFKHKSSFFTWLCRIALNKIADYYKDQINSRSHLIYPTLKKWSQIEAITGSEPVISPEEQFVLNELRDKVNEVLNLLPPQKRKLLWFKYYRDLSYKEISVVLKISPRAVEGKIYRAKLAFESMFKKFSNYNSN</sequence>
<evidence type="ECO:0000256" key="3">
    <source>
        <dbReference type="ARBA" id="ARBA00023082"/>
    </source>
</evidence>
<evidence type="ECO:0000259" key="7">
    <source>
        <dbReference type="Pfam" id="PF08281"/>
    </source>
</evidence>
<dbReference type="SUPFAM" id="SSF88659">
    <property type="entry name" value="Sigma3 and sigma4 domains of RNA polymerase sigma factors"/>
    <property type="match status" value="1"/>
</dbReference>
<dbReference type="GO" id="GO:0003677">
    <property type="term" value="F:DNA binding"/>
    <property type="evidence" value="ECO:0007669"/>
    <property type="project" value="UniProtKB-KW"/>
</dbReference>
<evidence type="ECO:0000313" key="8">
    <source>
        <dbReference type="EMBL" id="KKP44463.1"/>
    </source>
</evidence>
<dbReference type="STRING" id="1618566.UR35_C0008G0008"/>
<evidence type="ECO:0000256" key="5">
    <source>
        <dbReference type="ARBA" id="ARBA00023163"/>
    </source>
</evidence>
<evidence type="ECO:0000256" key="1">
    <source>
        <dbReference type="ARBA" id="ARBA00010641"/>
    </source>
</evidence>
<dbReference type="EMBL" id="LBOW01000008">
    <property type="protein sequence ID" value="KKP44463.1"/>
    <property type="molecule type" value="Genomic_DNA"/>
</dbReference>
<dbReference type="Pfam" id="PF04542">
    <property type="entry name" value="Sigma70_r2"/>
    <property type="match status" value="1"/>
</dbReference>
<keyword evidence="2" id="KW-0805">Transcription regulation</keyword>
<evidence type="ECO:0000259" key="6">
    <source>
        <dbReference type="Pfam" id="PF04542"/>
    </source>
</evidence>
<gene>
    <name evidence="8" type="ORF">UR35_C0008G0008</name>
</gene>
<organism evidence="8 9">
    <name type="scientific">Candidatus Woesebacteria bacterium GW2011_GWB1_33_22</name>
    <dbReference type="NCBI Taxonomy" id="1618566"/>
    <lineage>
        <taxon>Bacteria</taxon>
        <taxon>Candidatus Woeseibacteriota</taxon>
    </lineage>
</organism>
<dbReference type="PANTHER" id="PTHR43133">
    <property type="entry name" value="RNA POLYMERASE ECF-TYPE SIGMA FACTO"/>
    <property type="match status" value="1"/>
</dbReference>
<dbReference type="Pfam" id="PF08281">
    <property type="entry name" value="Sigma70_r4_2"/>
    <property type="match status" value="1"/>
</dbReference>
<dbReference type="PANTHER" id="PTHR43133:SF8">
    <property type="entry name" value="RNA POLYMERASE SIGMA FACTOR HI_1459-RELATED"/>
    <property type="match status" value="1"/>
</dbReference>
<evidence type="ECO:0000256" key="2">
    <source>
        <dbReference type="ARBA" id="ARBA00023015"/>
    </source>
</evidence>
<dbReference type="SUPFAM" id="SSF88946">
    <property type="entry name" value="Sigma2 domain of RNA polymerase sigma factors"/>
    <property type="match status" value="1"/>
</dbReference>
<dbReference type="InterPro" id="IPR013325">
    <property type="entry name" value="RNA_pol_sigma_r2"/>
</dbReference>
<keyword evidence="5" id="KW-0804">Transcription</keyword>
<accession>A0A0F9ZJR2</accession>
<dbReference type="AlphaFoldDB" id="A0A0F9ZJR2"/>
<dbReference type="InterPro" id="IPR036388">
    <property type="entry name" value="WH-like_DNA-bd_sf"/>
</dbReference>
<dbReference type="InterPro" id="IPR039425">
    <property type="entry name" value="RNA_pol_sigma-70-like"/>
</dbReference>
<protein>
    <recommendedName>
        <fullName evidence="10">RNA polymerase sigma factor</fullName>
    </recommendedName>
</protein>
<proteinExistence type="inferred from homology"/>
<keyword evidence="3" id="KW-0731">Sigma factor</keyword>
<dbReference type="InterPro" id="IPR013249">
    <property type="entry name" value="RNA_pol_sigma70_r4_t2"/>
</dbReference>
<evidence type="ECO:0008006" key="10">
    <source>
        <dbReference type="Google" id="ProtNLM"/>
    </source>
</evidence>
<dbReference type="InterPro" id="IPR014284">
    <property type="entry name" value="RNA_pol_sigma-70_dom"/>
</dbReference>
<dbReference type="GO" id="GO:0006352">
    <property type="term" value="P:DNA-templated transcription initiation"/>
    <property type="evidence" value="ECO:0007669"/>
    <property type="project" value="InterPro"/>
</dbReference>
<dbReference type="CDD" id="cd06171">
    <property type="entry name" value="Sigma70_r4"/>
    <property type="match status" value="1"/>
</dbReference>
<dbReference type="NCBIfam" id="TIGR02937">
    <property type="entry name" value="sigma70-ECF"/>
    <property type="match status" value="1"/>
</dbReference>
<dbReference type="GO" id="GO:0016987">
    <property type="term" value="F:sigma factor activity"/>
    <property type="evidence" value="ECO:0007669"/>
    <property type="project" value="UniProtKB-KW"/>
</dbReference>